<dbReference type="RefSeq" id="WP_211311843.1">
    <property type="nucleotide sequence ID" value="NZ_BAAABL010000021.1"/>
</dbReference>
<comment type="similarity">
    <text evidence="1">Belongs to the UPF0440 family.</text>
</comment>
<protein>
    <submittedName>
        <fullName evidence="2">DUF3194 domain-containing protein</fullName>
    </submittedName>
</protein>
<name>A0AAV3S5Q3_9EURY</name>
<dbReference type="EMBL" id="BAAABL010000021">
    <property type="protein sequence ID" value="GAA0293269.1"/>
    <property type="molecule type" value="Genomic_DNA"/>
</dbReference>
<evidence type="ECO:0000313" key="2">
    <source>
        <dbReference type="EMBL" id="GAA0293269.1"/>
    </source>
</evidence>
<dbReference type="InterPro" id="IPR024502">
    <property type="entry name" value="DUF3194"/>
</dbReference>
<dbReference type="Pfam" id="PF11419">
    <property type="entry name" value="DUF3194"/>
    <property type="match status" value="1"/>
</dbReference>
<evidence type="ECO:0000256" key="1">
    <source>
        <dbReference type="ARBA" id="ARBA00008515"/>
    </source>
</evidence>
<evidence type="ECO:0000313" key="3">
    <source>
        <dbReference type="Proteomes" id="UP001500837"/>
    </source>
</evidence>
<dbReference type="Proteomes" id="UP001500837">
    <property type="component" value="Unassembled WGS sequence"/>
</dbReference>
<reference evidence="2 3" key="1">
    <citation type="journal article" date="2019" name="Int. J. Syst. Evol. Microbiol.">
        <title>The Global Catalogue of Microorganisms (GCM) 10K type strain sequencing project: providing services to taxonomists for standard genome sequencing and annotation.</title>
        <authorList>
            <consortium name="The Broad Institute Genomics Platform"/>
            <consortium name="The Broad Institute Genome Sequencing Center for Infectious Disease"/>
            <person name="Wu L."/>
            <person name="Ma J."/>
        </authorList>
    </citation>
    <scope>NUCLEOTIDE SEQUENCE [LARGE SCALE GENOMIC DNA]</scope>
    <source>
        <strain evidence="2 3">JCM 16330</strain>
    </source>
</reference>
<proteinExistence type="inferred from homology"/>
<accession>A0AAV3S5Q3</accession>
<comment type="caution">
    <text evidence="2">The sequence shown here is derived from an EMBL/GenBank/DDBJ whole genome shotgun (WGS) entry which is preliminary data.</text>
</comment>
<dbReference type="InterPro" id="IPR035954">
    <property type="entry name" value="MTH677-like_sf"/>
</dbReference>
<organism evidence="2 3">
    <name type="scientific">Halarchaeum salinum</name>
    <dbReference type="NCBI Taxonomy" id="489912"/>
    <lineage>
        <taxon>Archaea</taxon>
        <taxon>Methanobacteriati</taxon>
        <taxon>Methanobacteriota</taxon>
        <taxon>Stenosarchaea group</taxon>
        <taxon>Halobacteria</taxon>
        <taxon>Halobacteriales</taxon>
        <taxon>Halobacteriaceae</taxon>
    </lineage>
</organism>
<dbReference type="AlphaFoldDB" id="A0AAV3S5Q3"/>
<dbReference type="Gene3D" id="3.30.300.100">
    <property type="entry name" value="MTH677-like"/>
    <property type="match status" value="1"/>
</dbReference>
<keyword evidence="3" id="KW-1185">Reference proteome</keyword>
<sequence>MVDDETVVQTAAEAAEGYLFSRVKQSDVRDLDVAVTFEDGVLTMDVYVNAPEADVDEDELADKAARVGREAVDDLFAAEE</sequence>
<gene>
    <name evidence="2" type="ORF">GCM10009066_04860</name>
</gene>